<gene>
    <name evidence="2" type="ORF">BDN71DRAFT_1457095</name>
</gene>
<comment type="caution">
    <text evidence="2">The sequence shown here is derived from an EMBL/GenBank/DDBJ whole genome shotgun (WGS) entry which is preliminary data.</text>
</comment>
<sequence>MPHPAKSTVADTTPKSRPIVTHRRTRQTRSTTQSRLGIITDRNPPEEERPVEVPSRDLDPPNEDDSIIFKALLLELPKVRESYSFAQRFSTASRAPIEDELKLDNGERLEKVVPCWGIMSGLIGKLREALKSYTQPLETDPFMSRLTVESRCAHLPSSICGEHDTEDWVHSAILRPAIAVVQYLLYKDTVRRDFPNISSVGGQAPIPDGIVFRFSTDRKNAIIAIEFKTHNVLGHSWLRQIHELIDTSKTSARGSAAKFCWPDEGLKLDKPTRVLLQLWGQMRSWRVNYMILSSYEHTYFFFKPKDESNTLYITNDFKPNNNDLLPATVAFMAVALGIYSIHDLNLPPADTKHWTRRKHSLAPGLDPSTFPNPVVTLKLTEIERCA</sequence>
<dbReference type="AlphaFoldDB" id="A0A9P5ZI84"/>
<evidence type="ECO:0000256" key="1">
    <source>
        <dbReference type="SAM" id="MobiDB-lite"/>
    </source>
</evidence>
<accession>A0A9P5ZI84</accession>
<proteinExistence type="predicted"/>
<protein>
    <submittedName>
        <fullName evidence="2">Uncharacterized protein</fullName>
    </submittedName>
</protein>
<dbReference type="OrthoDB" id="3008097at2759"/>
<dbReference type="Proteomes" id="UP000807025">
    <property type="component" value="Unassembled WGS sequence"/>
</dbReference>
<keyword evidence="3" id="KW-1185">Reference proteome</keyword>
<feature type="compositionally biased region" description="Basic and acidic residues" evidence="1">
    <location>
        <begin position="43"/>
        <end position="59"/>
    </location>
</feature>
<reference evidence="2" key="1">
    <citation type="submission" date="2020-11" db="EMBL/GenBank/DDBJ databases">
        <authorList>
            <consortium name="DOE Joint Genome Institute"/>
            <person name="Ahrendt S."/>
            <person name="Riley R."/>
            <person name="Andreopoulos W."/>
            <person name="Labutti K."/>
            <person name="Pangilinan J."/>
            <person name="Ruiz-Duenas F.J."/>
            <person name="Barrasa J.M."/>
            <person name="Sanchez-Garcia M."/>
            <person name="Camarero S."/>
            <person name="Miyauchi S."/>
            <person name="Serrano A."/>
            <person name="Linde D."/>
            <person name="Babiker R."/>
            <person name="Drula E."/>
            <person name="Ayuso-Fernandez I."/>
            <person name="Pacheco R."/>
            <person name="Padilla G."/>
            <person name="Ferreira P."/>
            <person name="Barriuso J."/>
            <person name="Kellner H."/>
            <person name="Castanera R."/>
            <person name="Alfaro M."/>
            <person name="Ramirez L."/>
            <person name="Pisabarro A.G."/>
            <person name="Kuo A."/>
            <person name="Tritt A."/>
            <person name="Lipzen A."/>
            <person name="He G."/>
            <person name="Yan M."/>
            <person name="Ng V."/>
            <person name="Cullen D."/>
            <person name="Martin F."/>
            <person name="Rosso M.-N."/>
            <person name="Henrissat B."/>
            <person name="Hibbett D."/>
            <person name="Martinez A.T."/>
            <person name="Grigoriev I.V."/>
        </authorList>
    </citation>
    <scope>NUCLEOTIDE SEQUENCE</scope>
    <source>
        <strain evidence="2">ATCC 90797</strain>
    </source>
</reference>
<feature type="region of interest" description="Disordered" evidence="1">
    <location>
        <begin position="1"/>
        <end position="62"/>
    </location>
</feature>
<dbReference type="EMBL" id="MU154709">
    <property type="protein sequence ID" value="KAF9488553.1"/>
    <property type="molecule type" value="Genomic_DNA"/>
</dbReference>
<evidence type="ECO:0000313" key="2">
    <source>
        <dbReference type="EMBL" id="KAF9488553.1"/>
    </source>
</evidence>
<organism evidence="2 3">
    <name type="scientific">Pleurotus eryngii</name>
    <name type="common">Boletus of the steppes</name>
    <dbReference type="NCBI Taxonomy" id="5323"/>
    <lineage>
        <taxon>Eukaryota</taxon>
        <taxon>Fungi</taxon>
        <taxon>Dikarya</taxon>
        <taxon>Basidiomycota</taxon>
        <taxon>Agaricomycotina</taxon>
        <taxon>Agaricomycetes</taxon>
        <taxon>Agaricomycetidae</taxon>
        <taxon>Agaricales</taxon>
        <taxon>Pleurotineae</taxon>
        <taxon>Pleurotaceae</taxon>
        <taxon>Pleurotus</taxon>
    </lineage>
</organism>
<name>A0A9P5ZI84_PLEER</name>
<evidence type="ECO:0000313" key="3">
    <source>
        <dbReference type="Proteomes" id="UP000807025"/>
    </source>
</evidence>